<keyword evidence="4" id="KW-0926">Vacuole</keyword>
<evidence type="ECO:0000256" key="4">
    <source>
        <dbReference type="ARBA" id="ARBA00022554"/>
    </source>
</evidence>
<dbReference type="PANTHER" id="PTHR31326">
    <property type="entry name" value="PROTEIN CLT2, CHLOROPLASTIC"/>
    <property type="match status" value="1"/>
</dbReference>
<comment type="similarity">
    <text evidence="2">Belongs to the CRT-like transporter family.</text>
</comment>
<protein>
    <submittedName>
        <fullName evidence="10">Uncharacterized protein</fullName>
    </submittedName>
</protein>
<dbReference type="Proteomes" id="UP001344447">
    <property type="component" value="Unassembled WGS sequence"/>
</dbReference>
<feature type="transmembrane region" description="Helical" evidence="9">
    <location>
        <begin position="384"/>
        <end position="403"/>
    </location>
</feature>
<dbReference type="Pfam" id="PF08627">
    <property type="entry name" value="CRT-like"/>
    <property type="match status" value="1"/>
</dbReference>
<keyword evidence="6" id="KW-0029">Amino-acid transport</keyword>
<evidence type="ECO:0000256" key="8">
    <source>
        <dbReference type="ARBA" id="ARBA00023136"/>
    </source>
</evidence>
<evidence type="ECO:0000256" key="7">
    <source>
        <dbReference type="ARBA" id="ARBA00022989"/>
    </source>
</evidence>
<evidence type="ECO:0000313" key="11">
    <source>
        <dbReference type="Proteomes" id="UP001344447"/>
    </source>
</evidence>
<dbReference type="SUPFAM" id="SSF103481">
    <property type="entry name" value="Multidrug resistance efflux transporter EmrE"/>
    <property type="match status" value="1"/>
</dbReference>
<keyword evidence="11" id="KW-1185">Reference proteome</keyword>
<keyword evidence="3" id="KW-0813">Transport</keyword>
<feature type="transmembrane region" description="Helical" evidence="9">
    <location>
        <begin position="212"/>
        <end position="234"/>
    </location>
</feature>
<feature type="transmembrane region" description="Helical" evidence="9">
    <location>
        <begin position="181"/>
        <end position="200"/>
    </location>
</feature>
<dbReference type="AlphaFoldDB" id="A0AAN7TPY2"/>
<feature type="transmembrane region" description="Helical" evidence="9">
    <location>
        <begin position="58"/>
        <end position="78"/>
    </location>
</feature>
<feature type="transmembrane region" description="Helical" evidence="9">
    <location>
        <begin position="327"/>
        <end position="349"/>
    </location>
</feature>
<dbReference type="PANTHER" id="PTHR31326:SF1">
    <property type="entry name" value="PROTEIN CLT2, CHLOROPLASTIC"/>
    <property type="match status" value="1"/>
</dbReference>
<dbReference type="GO" id="GO:0042910">
    <property type="term" value="F:xenobiotic transmembrane transporter activity"/>
    <property type="evidence" value="ECO:0007669"/>
    <property type="project" value="InterPro"/>
</dbReference>
<sequence>MSEDRQPLLSPSSENDIENDYIQYKIEKGDINKLSNKKPNLFKRINDYLKKSISKKTATILIFIVLYILFGVVNSLLLKKVMNSFSNYGFFLNQLTNYGYVPIFGSVVAYKLLFTNDIPKDTRSFPQFKFLIMGALDAVTGYFVVIGGIKTSGPLQQLLNQSVIPFTMLTSFIFLKERYSLIQLGGALIIIGGVVVSLIPSFTGNNSTGNMLFYNFFYLISMIPYAFSNVYKVIGFSTVEDMDVWYLQYFDSLYQSLVGTVLFPINNWLPPPSDMKFNQVIPQLETGAKCLFGINTLVEQFNSTSNTLLPTSCNYDDNTTCDNCHGAWIIVLVYMTVNVVYNVFILLVLKHAGATVFSIANTLRLPLTNIAFSFKFVMGSDASPFSGLSVVGLFIILFGLGGYRVGSMIKQKKASPDSATDVVTTPKVFPGQFGEIFAPVVLRKNIPPKTQAHLRNSFFGKLGISVPESKLRNQNSIYGDQA</sequence>
<evidence type="ECO:0000256" key="3">
    <source>
        <dbReference type="ARBA" id="ARBA00022448"/>
    </source>
</evidence>
<organism evidence="10 11">
    <name type="scientific">Dictyostelium firmibasis</name>
    <dbReference type="NCBI Taxonomy" id="79012"/>
    <lineage>
        <taxon>Eukaryota</taxon>
        <taxon>Amoebozoa</taxon>
        <taxon>Evosea</taxon>
        <taxon>Eumycetozoa</taxon>
        <taxon>Dictyostelia</taxon>
        <taxon>Dictyosteliales</taxon>
        <taxon>Dictyosteliaceae</taxon>
        <taxon>Dictyostelium</taxon>
    </lineage>
</organism>
<keyword evidence="5 9" id="KW-0812">Transmembrane</keyword>
<evidence type="ECO:0000256" key="5">
    <source>
        <dbReference type="ARBA" id="ARBA00022692"/>
    </source>
</evidence>
<gene>
    <name evidence="10" type="ORF">RB653_003085</name>
</gene>
<feature type="transmembrane region" description="Helical" evidence="9">
    <location>
        <begin position="130"/>
        <end position="149"/>
    </location>
</feature>
<evidence type="ECO:0000256" key="2">
    <source>
        <dbReference type="ARBA" id="ARBA00006690"/>
    </source>
</evidence>
<proteinExistence type="inferred from homology"/>
<keyword evidence="8 9" id="KW-0472">Membrane</keyword>
<keyword evidence="7 9" id="KW-1133">Transmembrane helix</keyword>
<evidence type="ECO:0000256" key="6">
    <source>
        <dbReference type="ARBA" id="ARBA00022970"/>
    </source>
</evidence>
<feature type="transmembrane region" description="Helical" evidence="9">
    <location>
        <begin position="98"/>
        <end position="118"/>
    </location>
</feature>
<evidence type="ECO:0000256" key="1">
    <source>
        <dbReference type="ARBA" id="ARBA00004128"/>
    </source>
</evidence>
<accession>A0AAN7TPY2</accession>
<feature type="transmembrane region" description="Helical" evidence="9">
    <location>
        <begin position="155"/>
        <end position="174"/>
    </location>
</feature>
<dbReference type="InterPro" id="IPR013936">
    <property type="entry name" value="CRT-like"/>
</dbReference>
<dbReference type="InterPro" id="IPR017258">
    <property type="entry name" value="Transprt_Chloroquine"/>
</dbReference>
<dbReference type="GO" id="GO:0006865">
    <property type="term" value="P:amino acid transport"/>
    <property type="evidence" value="ECO:0007669"/>
    <property type="project" value="UniProtKB-KW"/>
</dbReference>
<dbReference type="GO" id="GO:0005774">
    <property type="term" value="C:vacuolar membrane"/>
    <property type="evidence" value="ECO:0007669"/>
    <property type="project" value="UniProtKB-SubCell"/>
</dbReference>
<dbReference type="InterPro" id="IPR037185">
    <property type="entry name" value="EmrE-like"/>
</dbReference>
<dbReference type="PIRSF" id="PIRSF037671">
    <property type="entry name" value="Transprt_Chloroquine_res"/>
    <property type="match status" value="1"/>
</dbReference>
<evidence type="ECO:0000256" key="9">
    <source>
        <dbReference type="SAM" id="Phobius"/>
    </source>
</evidence>
<evidence type="ECO:0000313" key="10">
    <source>
        <dbReference type="EMBL" id="KAK5578132.1"/>
    </source>
</evidence>
<name>A0AAN7TPY2_9MYCE</name>
<comment type="subcellular location">
    <subcellularLocation>
        <location evidence="1">Vacuole membrane</location>
        <topology evidence="1">Multi-pass membrane protein</topology>
    </subcellularLocation>
</comment>
<comment type="caution">
    <text evidence="10">The sequence shown here is derived from an EMBL/GenBank/DDBJ whole genome shotgun (WGS) entry which is preliminary data.</text>
</comment>
<reference evidence="10 11" key="1">
    <citation type="submission" date="2023-11" db="EMBL/GenBank/DDBJ databases">
        <title>Dfirmibasis_genome.</title>
        <authorList>
            <person name="Edelbroek B."/>
            <person name="Kjellin J."/>
            <person name="Jerlstrom-Hultqvist J."/>
            <person name="Soderbom F."/>
        </authorList>
    </citation>
    <scope>NUCLEOTIDE SEQUENCE [LARGE SCALE GENOMIC DNA]</scope>
    <source>
        <strain evidence="10 11">TNS-C-14</strain>
    </source>
</reference>
<dbReference type="EMBL" id="JAVFKY010000004">
    <property type="protein sequence ID" value="KAK5578132.1"/>
    <property type="molecule type" value="Genomic_DNA"/>
</dbReference>